<keyword evidence="1" id="KW-0472">Membrane</keyword>
<dbReference type="PATRIC" id="fig|1300342.3.peg.3017"/>
<evidence type="ECO:0000313" key="2">
    <source>
        <dbReference type="EMBL" id="ANB19083.1"/>
    </source>
</evidence>
<name>A0A160DYG2_9GAMM</name>
<proteinExistence type="predicted"/>
<dbReference type="InterPro" id="IPR021313">
    <property type="entry name" value="DUF2909"/>
</dbReference>
<dbReference type="Pfam" id="PF11137">
    <property type="entry name" value="DUF2909"/>
    <property type="match status" value="1"/>
</dbReference>
<organism evidence="2 3">
    <name type="scientific">Dokdonella koreensis DS-123</name>
    <dbReference type="NCBI Taxonomy" id="1300342"/>
    <lineage>
        <taxon>Bacteria</taxon>
        <taxon>Pseudomonadati</taxon>
        <taxon>Pseudomonadota</taxon>
        <taxon>Gammaproteobacteria</taxon>
        <taxon>Lysobacterales</taxon>
        <taxon>Rhodanobacteraceae</taxon>
        <taxon>Dokdonella</taxon>
    </lineage>
</organism>
<dbReference type="AlphaFoldDB" id="A0A160DYG2"/>
<evidence type="ECO:0000256" key="1">
    <source>
        <dbReference type="SAM" id="Phobius"/>
    </source>
</evidence>
<dbReference type="NCBIfam" id="NF033233">
    <property type="entry name" value="twin_helix"/>
    <property type="match status" value="1"/>
</dbReference>
<dbReference type="KEGG" id="dko:I596_3091"/>
<keyword evidence="3" id="KW-1185">Reference proteome</keyword>
<reference evidence="2 3" key="1">
    <citation type="submission" date="2016-04" db="EMBL/GenBank/DDBJ databases">
        <title>Complete genome sequence of Dokdonella koreensis DS-123T.</title>
        <authorList>
            <person name="Kim J.F."/>
            <person name="Lee H."/>
            <person name="Kwak M.-J."/>
        </authorList>
    </citation>
    <scope>NUCLEOTIDE SEQUENCE [LARGE SCALE GENOMIC DNA]</scope>
    <source>
        <strain evidence="2 3">DS-123</strain>
    </source>
</reference>
<feature type="transmembrane region" description="Helical" evidence="1">
    <location>
        <begin position="44"/>
        <end position="63"/>
    </location>
</feature>
<keyword evidence="1" id="KW-0812">Transmembrane</keyword>
<feature type="transmembrane region" description="Helical" evidence="1">
    <location>
        <begin position="6"/>
        <end position="24"/>
    </location>
</feature>
<gene>
    <name evidence="2" type="ORF">I596_3091</name>
</gene>
<protein>
    <recommendedName>
        <fullName evidence="4">Twin transmembrane helix small protein</fullName>
    </recommendedName>
</protein>
<keyword evidence="1" id="KW-1133">Transmembrane helix</keyword>
<evidence type="ECO:0000313" key="3">
    <source>
        <dbReference type="Proteomes" id="UP000076830"/>
    </source>
</evidence>
<dbReference type="Proteomes" id="UP000076830">
    <property type="component" value="Chromosome"/>
</dbReference>
<dbReference type="RefSeq" id="WP_223303841.1">
    <property type="nucleotide sequence ID" value="NZ_CP015249.1"/>
</dbReference>
<sequence>MLFAKIVIVVALAAIVWNLGAGLYYMMTDKSGSDRVVKALTRRIALSVGLIVVVAILILTGVIQPHGI</sequence>
<dbReference type="STRING" id="1300342.I596_3091"/>
<evidence type="ECO:0008006" key="4">
    <source>
        <dbReference type="Google" id="ProtNLM"/>
    </source>
</evidence>
<accession>A0A160DYG2</accession>
<dbReference type="EMBL" id="CP015249">
    <property type="protein sequence ID" value="ANB19083.1"/>
    <property type="molecule type" value="Genomic_DNA"/>
</dbReference>